<accession>A0A8J7FVJ4</accession>
<gene>
    <name evidence="3" type="ORF">IM532_02040</name>
</gene>
<dbReference type="InterPro" id="IPR003848">
    <property type="entry name" value="DUF218"/>
</dbReference>
<dbReference type="InterPro" id="IPR051599">
    <property type="entry name" value="Cell_Envelope_Assoc"/>
</dbReference>
<keyword evidence="1" id="KW-1133">Transmembrane helix</keyword>
<dbReference type="Proteomes" id="UP000608754">
    <property type="component" value="Unassembled WGS sequence"/>
</dbReference>
<dbReference type="GO" id="GO:0005886">
    <property type="term" value="C:plasma membrane"/>
    <property type="evidence" value="ECO:0007669"/>
    <property type="project" value="TreeGrafter"/>
</dbReference>
<dbReference type="PANTHER" id="PTHR30336">
    <property type="entry name" value="INNER MEMBRANE PROTEIN, PROBABLE PERMEASE"/>
    <property type="match status" value="1"/>
</dbReference>
<organism evidence="3 4">
    <name type="scientific">Faecalibacter rhinopitheci</name>
    <dbReference type="NCBI Taxonomy" id="2779678"/>
    <lineage>
        <taxon>Bacteria</taxon>
        <taxon>Pseudomonadati</taxon>
        <taxon>Bacteroidota</taxon>
        <taxon>Flavobacteriia</taxon>
        <taxon>Flavobacteriales</taxon>
        <taxon>Weeksellaceae</taxon>
        <taxon>Faecalibacter</taxon>
    </lineage>
</organism>
<dbReference type="EMBL" id="JADGIK010000001">
    <property type="protein sequence ID" value="MBF0596253.1"/>
    <property type="molecule type" value="Genomic_DNA"/>
</dbReference>
<name>A0A8J7FVJ4_9FLAO</name>
<protein>
    <submittedName>
        <fullName evidence="3">YdcF family protein</fullName>
    </submittedName>
</protein>
<feature type="transmembrane region" description="Helical" evidence="1">
    <location>
        <begin position="12"/>
        <end position="32"/>
    </location>
</feature>
<evidence type="ECO:0000256" key="1">
    <source>
        <dbReference type="SAM" id="Phobius"/>
    </source>
</evidence>
<keyword evidence="1" id="KW-0472">Membrane</keyword>
<sequence>MRVGKYIFKRVTVLFILGVLSIFLFAGGVQFFTSKYIYQDKFKLPARYRVGVVFGAKLNPNGSPGEYLKDRLDTALDLYYNGKIDIIVLSGERLNENFNEIDVMEKYILDEGVPIEHTYLDTGGLDTYSSVYRLKNIFQFDKVVYITQNFHLTRATFLGKIMGVDCVGYNADREKYKDLSKNKFREVFANIKAILDFSKERTPKVLVDSKDSIN</sequence>
<evidence type="ECO:0000259" key="2">
    <source>
        <dbReference type="Pfam" id="PF02698"/>
    </source>
</evidence>
<feature type="domain" description="DUF218" evidence="2">
    <location>
        <begin position="52"/>
        <end position="170"/>
    </location>
</feature>
<evidence type="ECO:0000313" key="4">
    <source>
        <dbReference type="Proteomes" id="UP000608754"/>
    </source>
</evidence>
<dbReference type="Pfam" id="PF02698">
    <property type="entry name" value="DUF218"/>
    <property type="match status" value="1"/>
</dbReference>
<keyword evidence="1" id="KW-0812">Transmembrane</keyword>
<dbReference type="AlphaFoldDB" id="A0A8J7FVJ4"/>
<reference evidence="3" key="1">
    <citation type="submission" date="2020-10" db="EMBL/GenBank/DDBJ databases">
        <authorList>
            <person name="Lu T."/>
            <person name="Wang Q."/>
            <person name="Han X."/>
        </authorList>
    </citation>
    <scope>NUCLEOTIDE SEQUENCE</scope>
    <source>
        <strain evidence="3">WQ 117</strain>
    </source>
</reference>
<keyword evidence="4" id="KW-1185">Reference proteome</keyword>
<dbReference type="PANTHER" id="PTHR30336:SF6">
    <property type="entry name" value="INTEGRAL MEMBRANE PROTEIN"/>
    <property type="match status" value="1"/>
</dbReference>
<dbReference type="RefSeq" id="WP_194181779.1">
    <property type="nucleotide sequence ID" value="NZ_JADGIK010000001.1"/>
</dbReference>
<evidence type="ECO:0000313" key="3">
    <source>
        <dbReference type="EMBL" id="MBF0596253.1"/>
    </source>
</evidence>
<dbReference type="CDD" id="cd06259">
    <property type="entry name" value="YdcF-like"/>
    <property type="match status" value="1"/>
</dbReference>
<proteinExistence type="predicted"/>
<comment type="caution">
    <text evidence="3">The sequence shown here is derived from an EMBL/GenBank/DDBJ whole genome shotgun (WGS) entry which is preliminary data.</text>
</comment>